<dbReference type="Proteomes" id="UP001055879">
    <property type="component" value="Linkage Group LG03"/>
</dbReference>
<proteinExistence type="predicted"/>
<comment type="caution">
    <text evidence="1">The sequence shown here is derived from an EMBL/GenBank/DDBJ whole genome shotgun (WGS) entry which is preliminary data.</text>
</comment>
<sequence length="171" mass="19303">MKYFCWWCWVCSPRLQKYQSVFCNAKAYSSLATTSAIVRRSFGHLRMHLSAISTNASKQKDNNLLQTDFVFWLSMLLIFGNEHHAVEISFSRATAEDDVSENSMDIIKHMEGKLCANDDVMWVRSRAVEDGGVGEQMGRNGDVQESLWKSNPLTPTPPPSPISTMVHGTQL</sequence>
<reference evidence="2" key="1">
    <citation type="journal article" date="2022" name="Mol. Ecol. Resour.">
        <title>The genomes of chicory, endive, great burdock and yacon provide insights into Asteraceae palaeo-polyploidization history and plant inulin production.</title>
        <authorList>
            <person name="Fan W."/>
            <person name="Wang S."/>
            <person name="Wang H."/>
            <person name="Wang A."/>
            <person name="Jiang F."/>
            <person name="Liu H."/>
            <person name="Zhao H."/>
            <person name="Xu D."/>
            <person name="Zhang Y."/>
        </authorList>
    </citation>
    <scope>NUCLEOTIDE SEQUENCE [LARGE SCALE GENOMIC DNA]</scope>
    <source>
        <strain evidence="2">cv. Niubang</strain>
    </source>
</reference>
<reference evidence="1 2" key="2">
    <citation type="journal article" date="2022" name="Mol. Ecol. Resour.">
        <title>The genomes of chicory, endive, great burdock and yacon provide insights into Asteraceae paleo-polyploidization history and plant inulin production.</title>
        <authorList>
            <person name="Fan W."/>
            <person name="Wang S."/>
            <person name="Wang H."/>
            <person name="Wang A."/>
            <person name="Jiang F."/>
            <person name="Liu H."/>
            <person name="Zhao H."/>
            <person name="Xu D."/>
            <person name="Zhang Y."/>
        </authorList>
    </citation>
    <scope>NUCLEOTIDE SEQUENCE [LARGE SCALE GENOMIC DNA]</scope>
    <source>
        <strain evidence="2">cv. Niubang</strain>
    </source>
</reference>
<dbReference type="EMBL" id="CM042049">
    <property type="protein sequence ID" value="KAI3746098.1"/>
    <property type="molecule type" value="Genomic_DNA"/>
</dbReference>
<evidence type="ECO:0000313" key="2">
    <source>
        <dbReference type="Proteomes" id="UP001055879"/>
    </source>
</evidence>
<name>A0ACB9DHY7_ARCLA</name>
<gene>
    <name evidence="1" type="ORF">L6452_08519</name>
</gene>
<accession>A0ACB9DHY7</accession>
<organism evidence="1 2">
    <name type="scientific">Arctium lappa</name>
    <name type="common">Greater burdock</name>
    <name type="synonym">Lappa major</name>
    <dbReference type="NCBI Taxonomy" id="4217"/>
    <lineage>
        <taxon>Eukaryota</taxon>
        <taxon>Viridiplantae</taxon>
        <taxon>Streptophyta</taxon>
        <taxon>Embryophyta</taxon>
        <taxon>Tracheophyta</taxon>
        <taxon>Spermatophyta</taxon>
        <taxon>Magnoliopsida</taxon>
        <taxon>eudicotyledons</taxon>
        <taxon>Gunneridae</taxon>
        <taxon>Pentapetalae</taxon>
        <taxon>asterids</taxon>
        <taxon>campanulids</taxon>
        <taxon>Asterales</taxon>
        <taxon>Asteraceae</taxon>
        <taxon>Carduoideae</taxon>
        <taxon>Cardueae</taxon>
        <taxon>Arctiinae</taxon>
        <taxon>Arctium</taxon>
    </lineage>
</organism>
<keyword evidence="2" id="KW-1185">Reference proteome</keyword>
<evidence type="ECO:0000313" key="1">
    <source>
        <dbReference type="EMBL" id="KAI3746098.1"/>
    </source>
</evidence>
<protein>
    <submittedName>
        <fullName evidence="1">Uncharacterized protein</fullName>
    </submittedName>
</protein>